<reference evidence="2" key="1">
    <citation type="journal article" date="2024" name="Proc. Natl. Acad. Sci. U.S.A.">
        <title>Extraordinary preservation of gene collinearity over three hundred million years revealed in homosporous lycophytes.</title>
        <authorList>
            <person name="Li C."/>
            <person name="Wickell D."/>
            <person name="Kuo L.Y."/>
            <person name="Chen X."/>
            <person name="Nie B."/>
            <person name="Liao X."/>
            <person name="Peng D."/>
            <person name="Ji J."/>
            <person name="Jenkins J."/>
            <person name="Williams M."/>
            <person name="Shu S."/>
            <person name="Plott C."/>
            <person name="Barry K."/>
            <person name="Rajasekar S."/>
            <person name="Grimwood J."/>
            <person name="Han X."/>
            <person name="Sun S."/>
            <person name="Hou Z."/>
            <person name="He W."/>
            <person name="Dai G."/>
            <person name="Sun C."/>
            <person name="Schmutz J."/>
            <person name="Leebens-Mack J.H."/>
            <person name="Li F.W."/>
            <person name="Wang L."/>
        </authorList>
    </citation>
    <scope>NUCLEOTIDE SEQUENCE [LARGE SCALE GENOMIC DNA]</scope>
    <source>
        <strain evidence="2">cv. PW_Plant_1</strain>
    </source>
</reference>
<organism evidence="1 2">
    <name type="scientific">Diphasiastrum complanatum</name>
    <name type="common">Issler's clubmoss</name>
    <name type="synonym">Lycopodium complanatum</name>
    <dbReference type="NCBI Taxonomy" id="34168"/>
    <lineage>
        <taxon>Eukaryota</taxon>
        <taxon>Viridiplantae</taxon>
        <taxon>Streptophyta</taxon>
        <taxon>Embryophyta</taxon>
        <taxon>Tracheophyta</taxon>
        <taxon>Lycopodiopsida</taxon>
        <taxon>Lycopodiales</taxon>
        <taxon>Lycopodiaceae</taxon>
        <taxon>Lycopodioideae</taxon>
        <taxon>Diphasiastrum</taxon>
    </lineage>
</organism>
<protein>
    <submittedName>
        <fullName evidence="1">Uncharacterized protein</fullName>
    </submittedName>
</protein>
<keyword evidence="2" id="KW-1185">Reference proteome</keyword>
<evidence type="ECO:0000313" key="2">
    <source>
        <dbReference type="Proteomes" id="UP001162992"/>
    </source>
</evidence>
<comment type="caution">
    <text evidence="1">The sequence shown here is derived from an EMBL/GenBank/DDBJ whole genome shotgun (WGS) entry which is preliminary data.</text>
</comment>
<sequence length="680" mass="71964">MACSCGYDHGATGADDSISVEEALGMALSLASRLDPETVPLQEALGLILAENLLAPDPLPPYPASVKDGYAVVSADGPGIYPIISEARAGDDAKNDSVQPGTVVYITTGGPVPDGADAVVQVEDTMLVEEGPSMLKRVHILIKSTKGQDIRPVGYDIQKGEKVLEKGVRLGAAEIGLLATIGVVLVKVFRRPRVAIFSTGDELVEPTEGTLGRGQIRDSNRAMLIAAAAQNQCIVLDLGIARDKSAELESKLEKAMVEEADVLISSGGVSMGDRDLVKPLLTERGKVHFSTVVKMKPGKPFTFATVDKPLSKGTNKSRPLLVFGLPGNPVSSLVCFHLVAVPTIQYLSGWVNPALRRIQTRILQPLKLDPLRPEYHRATVSWTEDDGTGHAGFIAESTGHQISSRLLSMKSANVLLELPSANQTLPPGSVVSALVIGDIGSMPAGPSKVQSTTNSQIFSTQSARSIQRDLKHEKTDVGPRPSSSTKVAILTVSDTVASGAGPDRSGPRAVAVVNSLSGKLGGAQVVATAVVRDDVKEIQDVLRRWSDEEEIHLILTTGGTGFTPRDVTPEATKVLLDKEAPGLTTVMLLESLKVTPTAVLSRAVAGVRGSSLIINMPGNPNAVAECMDALIPALPHALKQLRGDKKEKHPRHIPHSESKIFDVWTKSFNASTQGVTGSKE</sequence>
<evidence type="ECO:0000313" key="1">
    <source>
        <dbReference type="EMBL" id="KAJ7550940.1"/>
    </source>
</evidence>
<accession>A0ACC2D9Z1</accession>
<dbReference type="EMBL" id="CM055098">
    <property type="protein sequence ID" value="KAJ7550940.1"/>
    <property type="molecule type" value="Genomic_DNA"/>
</dbReference>
<proteinExistence type="predicted"/>
<name>A0ACC2D9Z1_DIPCM</name>
<gene>
    <name evidence="1" type="ORF">O6H91_07G125800</name>
</gene>
<dbReference type="Proteomes" id="UP001162992">
    <property type="component" value="Chromosome 7"/>
</dbReference>